<sequence>MSDSLGALIKAGVQIGSPTTPDSRYYGVSTLSYTQADGTVVRYLARRLVPQPEQYTSIQQFVVAQGARLDNIAAKTLGNPLLFWMLCDANLAMDPDDLTSQPGRSIAIPLATAVPKGG</sequence>
<accession>A0A6J5GPR7</accession>
<reference evidence="1 2" key="1">
    <citation type="submission" date="2020-04" db="EMBL/GenBank/DDBJ databases">
        <authorList>
            <person name="De Canck E."/>
        </authorList>
    </citation>
    <scope>NUCLEOTIDE SEQUENCE [LARGE SCALE GENOMIC DNA]</scope>
    <source>
        <strain evidence="1 2">LMG 27177</strain>
    </source>
</reference>
<dbReference type="RefSeq" id="WP_175163985.1">
    <property type="nucleotide sequence ID" value="NZ_CADIKI010000016.1"/>
</dbReference>
<proteinExistence type="predicted"/>
<dbReference type="Proteomes" id="UP000494252">
    <property type="component" value="Unassembled WGS sequence"/>
</dbReference>
<organism evidence="1 2">
    <name type="scientific">Paraburkholderia fynbosensis</name>
    <dbReference type="NCBI Taxonomy" id="1200993"/>
    <lineage>
        <taxon>Bacteria</taxon>
        <taxon>Pseudomonadati</taxon>
        <taxon>Pseudomonadota</taxon>
        <taxon>Betaproteobacteria</taxon>
        <taxon>Burkholderiales</taxon>
        <taxon>Burkholderiaceae</taxon>
        <taxon>Paraburkholderia</taxon>
    </lineage>
</organism>
<evidence type="ECO:0000313" key="1">
    <source>
        <dbReference type="EMBL" id="CAB3801302.1"/>
    </source>
</evidence>
<gene>
    <name evidence="1" type="ORF">LMG27177_05020</name>
</gene>
<dbReference type="AlphaFoldDB" id="A0A6J5GPR7"/>
<dbReference type="EMBL" id="CADIKI010000016">
    <property type="protein sequence ID" value="CAB3801302.1"/>
    <property type="molecule type" value="Genomic_DNA"/>
</dbReference>
<name>A0A6J5GPR7_9BURK</name>
<evidence type="ECO:0008006" key="3">
    <source>
        <dbReference type="Google" id="ProtNLM"/>
    </source>
</evidence>
<keyword evidence="2" id="KW-1185">Reference proteome</keyword>
<evidence type="ECO:0000313" key="2">
    <source>
        <dbReference type="Proteomes" id="UP000494252"/>
    </source>
</evidence>
<protein>
    <recommendedName>
        <fullName evidence="3">LysM domain-containing protein</fullName>
    </recommendedName>
</protein>